<keyword evidence="1" id="KW-0812">Transmembrane</keyword>
<evidence type="ECO:0000313" key="2">
    <source>
        <dbReference type="EMBL" id="TCO77183.1"/>
    </source>
</evidence>
<gene>
    <name evidence="2" type="ORF">EV688_103198</name>
</gene>
<dbReference type="Proteomes" id="UP000294980">
    <property type="component" value="Unassembled WGS sequence"/>
</dbReference>
<accession>A0A4R2KTR7</accession>
<feature type="transmembrane region" description="Helical" evidence="1">
    <location>
        <begin position="58"/>
        <end position="77"/>
    </location>
</feature>
<keyword evidence="1" id="KW-1133">Transmembrane helix</keyword>
<evidence type="ECO:0000313" key="3">
    <source>
        <dbReference type="Proteomes" id="UP000294980"/>
    </source>
</evidence>
<keyword evidence="3" id="KW-1185">Reference proteome</keyword>
<protein>
    <submittedName>
        <fullName evidence="2">Uncharacterized protein</fullName>
    </submittedName>
</protein>
<dbReference type="RefSeq" id="WP_117317194.1">
    <property type="nucleotide sequence ID" value="NZ_QQSW01000008.1"/>
</dbReference>
<dbReference type="OrthoDB" id="5740707at2"/>
<name>A0A4R2KTR7_9GAMM</name>
<dbReference type="AlphaFoldDB" id="A0A4R2KTR7"/>
<comment type="caution">
    <text evidence="2">The sequence shown here is derived from an EMBL/GenBank/DDBJ whole genome shotgun (WGS) entry which is preliminary data.</text>
</comment>
<dbReference type="EMBL" id="SLWX01000003">
    <property type="protein sequence ID" value="TCO77183.1"/>
    <property type="molecule type" value="Genomic_DNA"/>
</dbReference>
<organism evidence="2 3">
    <name type="scientific">Chromatocurvus halotolerans</name>
    <dbReference type="NCBI Taxonomy" id="1132028"/>
    <lineage>
        <taxon>Bacteria</taxon>
        <taxon>Pseudomonadati</taxon>
        <taxon>Pseudomonadota</taxon>
        <taxon>Gammaproteobacteria</taxon>
        <taxon>Cellvibrionales</taxon>
        <taxon>Halieaceae</taxon>
        <taxon>Chromatocurvus</taxon>
    </lineage>
</organism>
<proteinExistence type="predicted"/>
<keyword evidence="1" id="KW-0472">Membrane</keyword>
<reference evidence="2 3" key="1">
    <citation type="submission" date="2019-03" db="EMBL/GenBank/DDBJ databases">
        <title>Genomic Encyclopedia of Type Strains, Phase IV (KMG-IV): sequencing the most valuable type-strain genomes for metagenomic binning, comparative biology and taxonomic classification.</title>
        <authorList>
            <person name="Goeker M."/>
        </authorList>
    </citation>
    <scope>NUCLEOTIDE SEQUENCE [LARGE SCALE GENOMIC DNA]</scope>
    <source>
        <strain evidence="2 3">DSM 23344</strain>
    </source>
</reference>
<sequence>MTVIARTRIDGVTPPVGLDTPGIEEPSLQGQGSIMKTSTSTQAVSHATPLHDRIEFRLLIAVSLLWFLVVAAVSRLLPRKLRPLSSRAARGESLFAEARRTAYTVIPYAFMR</sequence>
<evidence type="ECO:0000256" key="1">
    <source>
        <dbReference type="SAM" id="Phobius"/>
    </source>
</evidence>